<feature type="chain" id="PRO_5040351196" description="Disintegrin and metalloproteinase domain-containing protein B" evidence="7">
    <location>
        <begin position="29"/>
        <end position="839"/>
    </location>
</feature>
<dbReference type="EMBL" id="WHVB01000007">
    <property type="protein sequence ID" value="KAF8480897.1"/>
    <property type="molecule type" value="Genomic_DNA"/>
</dbReference>
<accession>A0A9P5MX04</accession>
<organism evidence="10 11">
    <name type="scientific">Russula ochroleuca</name>
    <dbReference type="NCBI Taxonomy" id="152965"/>
    <lineage>
        <taxon>Eukaryota</taxon>
        <taxon>Fungi</taxon>
        <taxon>Dikarya</taxon>
        <taxon>Basidiomycota</taxon>
        <taxon>Agaricomycotina</taxon>
        <taxon>Agaricomycetes</taxon>
        <taxon>Russulales</taxon>
        <taxon>Russulaceae</taxon>
        <taxon>Russula</taxon>
    </lineage>
</organism>
<feature type="active site" evidence="4">
    <location>
        <position position="488"/>
    </location>
</feature>
<dbReference type="SUPFAM" id="SSF55486">
    <property type="entry name" value="Metalloproteases ('zincins'), catalytic domain"/>
    <property type="match status" value="1"/>
</dbReference>
<reference evidence="10" key="2">
    <citation type="journal article" date="2020" name="Nat. Commun.">
        <title>Large-scale genome sequencing of mycorrhizal fungi provides insights into the early evolution of symbiotic traits.</title>
        <authorList>
            <person name="Miyauchi S."/>
            <person name="Kiss E."/>
            <person name="Kuo A."/>
            <person name="Drula E."/>
            <person name="Kohler A."/>
            <person name="Sanchez-Garcia M."/>
            <person name="Morin E."/>
            <person name="Andreopoulos B."/>
            <person name="Barry K.W."/>
            <person name="Bonito G."/>
            <person name="Buee M."/>
            <person name="Carver A."/>
            <person name="Chen C."/>
            <person name="Cichocki N."/>
            <person name="Clum A."/>
            <person name="Culley D."/>
            <person name="Crous P.W."/>
            <person name="Fauchery L."/>
            <person name="Girlanda M."/>
            <person name="Hayes R.D."/>
            <person name="Keri Z."/>
            <person name="LaButti K."/>
            <person name="Lipzen A."/>
            <person name="Lombard V."/>
            <person name="Magnuson J."/>
            <person name="Maillard F."/>
            <person name="Murat C."/>
            <person name="Nolan M."/>
            <person name="Ohm R.A."/>
            <person name="Pangilinan J."/>
            <person name="Pereira M.F."/>
            <person name="Perotto S."/>
            <person name="Peter M."/>
            <person name="Pfister S."/>
            <person name="Riley R."/>
            <person name="Sitrit Y."/>
            <person name="Stielow J.B."/>
            <person name="Szollosi G."/>
            <person name="Zifcakova L."/>
            <person name="Stursova M."/>
            <person name="Spatafora J.W."/>
            <person name="Tedersoo L."/>
            <person name="Vaario L.M."/>
            <person name="Yamada A."/>
            <person name="Yan M."/>
            <person name="Wang P."/>
            <person name="Xu J."/>
            <person name="Bruns T."/>
            <person name="Baldrian P."/>
            <person name="Vilgalys R."/>
            <person name="Dunand C."/>
            <person name="Henrissat B."/>
            <person name="Grigoriev I.V."/>
            <person name="Hibbett D."/>
            <person name="Nagy L.G."/>
            <person name="Martin F.M."/>
        </authorList>
    </citation>
    <scope>NUCLEOTIDE SEQUENCE</scope>
    <source>
        <strain evidence="10">Prilba</strain>
    </source>
</reference>
<dbReference type="PROSITE" id="PS50215">
    <property type="entry name" value="ADAM_MEPRO"/>
    <property type="match status" value="1"/>
</dbReference>
<dbReference type="Proteomes" id="UP000759537">
    <property type="component" value="Unassembled WGS sequence"/>
</dbReference>
<dbReference type="InterPro" id="IPR036436">
    <property type="entry name" value="Disintegrin_dom_sf"/>
</dbReference>
<dbReference type="InterPro" id="IPR024079">
    <property type="entry name" value="MetalloPept_cat_dom_sf"/>
</dbReference>
<evidence type="ECO:0000313" key="10">
    <source>
        <dbReference type="EMBL" id="KAF8480897.1"/>
    </source>
</evidence>
<evidence type="ECO:0000313" key="11">
    <source>
        <dbReference type="Proteomes" id="UP000759537"/>
    </source>
</evidence>
<dbReference type="InterPro" id="IPR001590">
    <property type="entry name" value="Peptidase_M12B"/>
</dbReference>
<comment type="caution">
    <text evidence="10">The sequence shown here is derived from an EMBL/GenBank/DDBJ whole genome shotgun (WGS) entry which is preliminary data.</text>
</comment>
<keyword evidence="11" id="KW-1185">Reference proteome</keyword>
<keyword evidence="6" id="KW-1133">Transmembrane helix</keyword>
<dbReference type="Pfam" id="PF01562">
    <property type="entry name" value="Pep_M12B_propep"/>
    <property type="match status" value="1"/>
</dbReference>
<dbReference type="AlphaFoldDB" id="A0A9P5MX04"/>
<feature type="binding site" evidence="4">
    <location>
        <position position="491"/>
    </location>
    <ligand>
        <name>Zn(2+)</name>
        <dbReference type="ChEBI" id="CHEBI:29105"/>
        <note>catalytic</note>
    </ligand>
</feature>
<evidence type="ECO:0000256" key="4">
    <source>
        <dbReference type="PROSITE-ProRule" id="PRU00276"/>
    </source>
</evidence>
<dbReference type="Pfam" id="PF00200">
    <property type="entry name" value="Disintegrin"/>
    <property type="match status" value="1"/>
</dbReference>
<name>A0A9P5MX04_9AGAM</name>
<dbReference type="SMART" id="SM00050">
    <property type="entry name" value="DISIN"/>
    <property type="match status" value="1"/>
</dbReference>
<evidence type="ECO:0000256" key="5">
    <source>
        <dbReference type="SAM" id="MobiDB-lite"/>
    </source>
</evidence>
<evidence type="ECO:0000256" key="1">
    <source>
        <dbReference type="ARBA" id="ARBA00023157"/>
    </source>
</evidence>
<dbReference type="GO" id="GO:0006508">
    <property type="term" value="P:proteolysis"/>
    <property type="evidence" value="ECO:0007669"/>
    <property type="project" value="InterPro"/>
</dbReference>
<feature type="signal peptide" evidence="7">
    <location>
        <begin position="1"/>
        <end position="28"/>
    </location>
</feature>
<sequence>MIPRLLLPHFHVLATVFLVFCLTTCTLASTTQRPIKRIHHPTTLAIEIYPRTLPHSPSLYARGVPPDSTTLHHTDSFRLTLTAFGETFYLHLRPNDHLVHPSARIVYYDTDSSGQSVPSHTEPLLPSSIKAYWGEVVPVHASAQRMRADAARAPHRASDVLGWARITVHDQGDEHTGRPPVFEGAFSVRGVTHHVTTRDSYVRNRGTLDPDFHLDSAAVPDDGLVIWRDSDVMEPWEERAVRKRYEREQRGSWSSHESDPEPARCAHDNLPWNTDPLLNPVLRPPPNAGSWYDPLGFLGSTLAELLTKRDDIAGSGSTNNFANTIGQTGGCSKEQKVIYMGVAADCEYVNHYGSQANASKQILTNWNTASVLYKNTFNVSLGIVELQIQNSTCPTVADPAIPWNVNCSTPNVDLDARLSLFSQWRGDKGNDGAGLWHLMSNCPTGSQVGIAWLGTLCQVDATTSGSSSVSGTAVSTAGLTEWQVISHEMGHNFGAIHDCTTGCNNTSACCPLSTSTCDASEKFLMSPVADSGEMNFSQCSIGNICSLMVNSTSGSVNTSCLLNPDPSRQTITLQMCGNGIVESGEDCDPGIGVNSTCCNSKTCKFINNAVCDPSSATCCTAQCQFAPATQVCRPAVDPTCDTPEMCTGNSSACPADVFAPNGKSCGPNGLACATGQCTSLALQCQQMGASMNLQTPCPNQNDQTCKVSCKDPTTPNQCVVLDTLLIDGSPCGYGGSCLNGTCQSGSILDTAKVWYVENLQISIPITVAAALFALSVLYGVISCYRRRRKSKAVILPDLGPSTRKPIPSEFRQKGSISTPYPFKGPSATGGSSKRKGNWE</sequence>
<comment type="caution">
    <text evidence="4">Lacks conserved residue(s) required for the propagation of feature annotation.</text>
</comment>
<feature type="transmembrane region" description="Helical" evidence="6">
    <location>
        <begin position="761"/>
        <end position="781"/>
    </location>
</feature>
<dbReference type="FunFam" id="4.10.70.10:FF:000003">
    <property type="entry name" value="Disintegrin and metalloproteinase domain-containing protein 17"/>
    <property type="match status" value="1"/>
</dbReference>
<feature type="binding site" evidence="4">
    <location>
        <position position="487"/>
    </location>
    <ligand>
        <name>Zn(2+)</name>
        <dbReference type="ChEBI" id="CHEBI:29105"/>
        <note>catalytic</note>
    </ligand>
</feature>
<feature type="region of interest" description="Disordered" evidence="5">
    <location>
        <begin position="798"/>
        <end position="839"/>
    </location>
</feature>
<evidence type="ECO:0000256" key="2">
    <source>
        <dbReference type="ARBA" id="ARBA00056552"/>
    </source>
</evidence>
<dbReference type="GO" id="GO:0046872">
    <property type="term" value="F:metal ion binding"/>
    <property type="evidence" value="ECO:0007669"/>
    <property type="project" value="UniProtKB-KW"/>
</dbReference>
<feature type="region of interest" description="Disordered" evidence="5">
    <location>
        <begin position="243"/>
        <end position="263"/>
    </location>
</feature>
<dbReference type="GO" id="GO:0004222">
    <property type="term" value="F:metalloendopeptidase activity"/>
    <property type="evidence" value="ECO:0007669"/>
    <property type="project" value="InterPro"/>
</dbReference>
<feature type="domain" description="Disintegrin" evidence="8">
    <location>
        <begin position="573"/>
        <end position="661"/>
    </location>
</feature>
<gene>
    <name evidence="10" type="ORF">DFH94DRAFT_434090</name>
</gene>
<feature type="domain" description="Peptidase M12B" evidence="9">
    <location>
        <begin position="336"/>
        <end position="550"/>
    </location>
</feature>
<keyword evidence="4" id="KW-0862">Zinc</keyword>
<dbReference type="SUPFAM" id="SSF57552">
    <property type="entry name" value="Blood coagulation inhibitor (disintegrin)"/>
    <property type="match status" value="1"/>
</dbReference>
<dbReference type="InterPro" id="IPR002870">
    <property type="entry name" value="Peptidase_M12B_N"/>
</dbReference>
<evidence type="ECO:0000259" key="8">
    <source>
        <dbReference type="PROSITE" id="PS50214"/>
    </source>
</evidence>
<feature type="binding site" evidence="4">
    <location>
        <position position="497"/>
    </location>
    <ligand>
        <name>Zn(2+)</name>
        <dbReference type="ChEBI" id="CHEBI:29105"/>
        <note>catalytic</note>
    </ligand>
</feature>
<evidence type="ECO:0000256" key="6">
    <source>
        <dbReference type="SAM" id="Phobius"/>
    </source>
</evidence>
<dbReference type="Gene3D" id="4.10.70.10">
    <property type="entry name" value="Disintegrin domain"/>
    <property type="match status" value="1"/>
</dbReference>
<dbReference type="Gene3D" id="3.40.390.10">
    <property type="entry name" value="Collagenase (Catalytic Domain)"/>
    <property type="match status" value="1"/>
</dbReference>
<proteinExistence type="predicted"/>
<evidence type="ECO:0000256" key="7">
    <source>
        <dbReference type="SAM" id="SignalP"/>
    </source>
</evidence>
<dbReference type="PANTHER" id="PTHR11905">
    <property type="entry name" value="ADAM A DISINTEGRIN AND METALLOPROTEASE DOMAIN"/>
    <property type="match status" value="1"/>
</dbReference>
<keyword evidence="6" id="KW-0472">Membrane</keyword>
<reference evidence="10" key="1">
    <citation type="submission" date="2019-10" db="EMBL/GenBank/DDBJ databases">
        <authorList>
            <consortium name="DOE Joint Genome Institute"/>
            <person name="Kuo A."/>
            <person name="Miyauchi S."/>
            <person name="Kiss E."/>
            <person name="Drula E."/>
            <person name="Kohler A."/>
            <person name="Sanchez-Garcia M."/>
            <person name="Andreopoulos B."/>
            <person name="Barry K.W."/>
            <person name="Bonito G."/>
            <person name="Buee M."/>
            <person name="Carver A."/>
            <person name="Chen C."/>
            <person name="Cichocki N."/>
            <person name="Clum A."/>
            <person name="Culley D."/>
            <person name="Crous P.W."/>
            <person name="Fauchery L."/>
            <person name="Girlanda M."/>
            <person name="Hayes R."/>
            <person name="Keri Z."/>
            <person name="LaButti K."/>
            <person name="Lipzen A."/>
            <person name="Lombard V."/>
            <person name="Magnuson J."/>
            <person name="Maillard F."/>
            <person name="Morin E."/>
            <person name="Murat C."/>
            <person name="Nolan M."/>
            <person name="Ohm R."/>
            <person name="Pangilinan J."/>
            <person name="Pereira M."/>
            <person name="Perotto S."/>
            <person name="Peter M."/>
            <person name="Riley R."/>
            <person name="Sitrit Y."/>
            <person name="Stielow B."/>
            <person name="Szollosi G."/>
            <person name="Zifcakova L."/>
            <person name="Stursova M."/>
            <person name="Spatafora J.W."/>
            <person name="Tedersoo L."/>
            <person name="Vaario L.-M."/>
            <person name="Yamada A."/>
            <person name="Yan M."/>
            <person name="Wang P."/>
            <person name="Xu J."/>
            <person name="Bruns T."/>
            <person name="Baldrian P."/>
            <person name="Vilgalys R."/>
            <person name="Henrissat B."/>
            <person name="Grigoriev I.V."/>
            <person name="Hibbett D."/>
            <person name="Nagy L.G."/>
            <person name="Martin F.M."/>
        </authorList>
    </citation>
    <scope>NUCLEOTIDE SEQUENCE</scope>
    <source>
        <strain evidence="10">Prilba</strain>
    </source>
</reference>
<dbReference type="PANTHER" id="PTHR11905:SF159">
    <property type="entry name" value="ADAM METALLOPROTEASE"/>
    <property type="match status" value="1"/>
</dbReference>
<dbReference type="OrthoDB" id="5951731at2759"/>
<keyword evidence="7" id="KW-0732">Signal</keyword>
<protein>
    <recommendedName>
        <fullName evidence="3">Disintegrin and metalloproteinase domain-containing protein B</fullName>
    </recommendedName>
</protein>
<dbReference type="PROSITE" id="PS50214">
    <property type="entry name" value="DISINTEGRIN_2"/>
    <property type="match status" value="1"/>
</dbReference>
<keyword evidence="4" id="KW-0479">Metal-binding</keyword>
<keyword evidence="1" id="KW-1015">Disulfide bond</keyword>
<keyword evidence="6" id="KW-0812">Transmembrane</keyword>
<dbReference type="Pfam" id="PF13688">
    <property type="entry name" value="Reprolysin_5"/>
    <property type="match status" value="1"/>
</dbReference>
<comment type="function">
    <text evidence="2">Probable zinc protease.</text>
</comment>
<dbReference type="InterPro" id="IPR001762">
    <property type="entry name" value="Disintegrin_dom"/>
</dbReference>
<evidence type="ECO:0000259" key="9">
    <source>
        <dbReference type="PROSITE" id="PS50215"/>
    </source>
</evidence>
<evidence type="ECO:0000256" key="3">
    <source>
        <dbReference type="ARBA" id="ARBA00074021"/>
    </source>
</evidence>